<dbReference type="Gene3D" id="3.40.50.2000">
    <property type="entry name" value="Glycogen Phosphorylase B"/>
    <property type="match status" value="2"/>
</dbReference>
<keyword evidence="3" id="KW-0808">Transferase</keyword>
<evidence type="ECO:0000259" key="1">
    <source>
        <dbReference type="Pfam" id="PF00534"/>
    </source>
</evidence>
<dbReference type="GO" id="GO:0016757">
    <property type="term" value="F:glycosyltransferase activity"/>
    <property type="evidence" value="ECO:0007669"/>
    <property type="project" value="InterPro"/>
</dbReference>
<dbReference type="PANTHER" id="PTHR45947">
    <property type="entry name" value="SULFOQUINOVOSYL TRANSFERASE SQD2"/>
    <property type="match status" value="1"/>
</dbReference>
<dbReference type="Proteomes" id="UP000244892">
    <property type="component" value="Chromosome"/>
</dbReference>
<dbReference type="EMBL" id="CP029210">
    <property type="protein sequence ID" value="AWI55084.1"/>
    <property type="molecule type" value="Genomic_DNA"/>
</dbReference>
<feature type="domain" description="Glycosyl transferase family 1" evidence="1">
    <location>
        <begin position="217"/>
        <end position="381"/>
    </location>
</feature>
<dbReference type="Pfam" id="PF13579">
    <property type="entry name" value="Glyco_trans_4_4"/>
    <property type="match status" value="1"/>
</dbReference>
<dbReference type="InterPro" id="IPR028098">
    <property type="entry name" value="Glyco_trans_4-like_N"/>
</dbReference>
<evidence type="ECO:0000313" key="3">
    <source>
        <dbReference type="EMBL" id="AWI55084.1"/>
    </source>
</evidence>
<feature type="domain" description="Glycosyltransferase subfamily 4-like N-terminal" evidence="2">
    <location>
        <begin position="22"/>
        <end position="194"/>
    </location>
</feature>
<dbReference type="PANTHER" id="PTHR45947:SF3">
    <property type="entry name" value="SULFOQUINOVOSYL TRANSFERASE SQD2"/>
    <property type="match status" value="1"/>
</dbReference>
<organism evidence="3 4">
    <name type="scientific">Aquabacterium olei</name>
    <dbReference type="NCBI Taxonomy" id="1296669"/>
    <lineage>
        <taxon>Bacteria</taxon>
        <taxon>Pseudomonadati</taxon>
        <taxon>Pseudomonadota</taxon>
        <taxon>Betaproteobacteria</taxon>
        <taxon>Burkholderiales</taxon>
        <taxon>Aquabacterium</taxon>
    </lineage>
</organism>
<dbReference type="KEGG" id="aon:DEH84_03655"/>
<protein>
    <submittedName>
        <fullName evidence="3">Glycosyltransferase family 1 protein</fullName>
    </submittedName>
</protein>
<dbReference type="CDD" id="cd03800">
    <property type="entry name" value="GT4_sucrose_synthase"/>
    <property type="match status" value="1"/>
</dbReference>
<evidence type="ECO:0000313" key="4">
    <source>
        <dbReference type="Proteomes" id="UP000244892"/>
    </source>
</evidence>
<proteinExistence type="predicted"/>
<name>A0A2U8FXA6_9BURK</name>
<sequence>MRIALISEHASPLSGAGGVDAGGQNVYVAQVARCLAQAGHQVDVLTRRDHPDQPAMTVMRPGVRVFHIPAGPACFIPKERLLPVMPAFTRAAEQLLRHGPRCDLVHANFFMSGLVAQQLKASLGIPYVVTFHALGLVRREHQGAADGFPGMRIDIERKLVDDADALIAECPQDEHDLVRLYNADPARIRMVPCGFDAGEFGPQHRLRARAELGLDLAPDDFVILQLGRLVPRKGVDNVIRSLAHLPRSIPARLLIVGGDGPIPDAQRTPEIGRLRAVAQEVGVEDRVHFIGQRPREALRRHYAAANVFVTTPWYEPFGITPLEAMACGTPVIASAVGGLQYTVTDGVTGHLVPPKDPEAVAQCLSHLHANPRLALAMGRAGMRRVRSLFTWERVSQMLLDVYGEVLDTGRRAELAHHIDLHDRPTLKDFSAVN</sequence>
<dbReference type="SUPFAM" id="SSF53756">
    <property type="entry name" value="UDP-Glycosyltransferase/glycogen phosphorylase"/>
    <property type="match status" value="1"/>
</dbReference>
<dbReference type="OrthoDB" id="433681at2"/>
<dbReference type="Pfam" id="PF00534">
    <property type="entry name" value="Glycos_transf_1"/>
    <property type="match status" value="1"/>
</dbReference>
<accession>A0A2U8FXA6</accession>
<keyword evidence="4" id="KW-1185">Reference proteome</keyword>
<evidence type="ECO:0000259" key="2">
    <source>
        <dbReference type="Pfam" id="PF13579"/>
    </source>
</evidence>
<reference evidence="3 4" key="1">
    <citation type="submission" date="2018-05" db="EMBL/GenBank/DDBJ databases">
        <title>complete genome sequence of Aquabacterium olei NBRC 110486.</title>
        <authorList>
            <person name="Tang B."/>
            <person name="Chang J."/>
            <person name="Zhang L."/>
            <person name="Yang H."/>
        </authorList>
    </citation>
    <scope>NUCLEOTIDE SEQUENCE [LARGE SCALE GENOMIC DNA]</scope>
    <source>
        <strain evidence="3 4">NBRC 110486</strain>
    </source>
</reference>
<dbReference type="AlphaFoldDB" id="A0A2U8FXA6"/>
<dbReference type="InterPro" id="IPR050194">
    <property type="entry name" value="Glycosyltransferase_grp1"/>
</dbReference>
<dbReference type="InterPro" id="IPR001296">
    <property type="entry name" value="Glyco_trans_1"/>
</dbReference>
<gene>
    <name evidence="3" type="ORF">DEH84_03655</name>
</gene>